<dbReference type="RefSeq" id="WP_169340806.1">
    <property type="nucleotide sequence ID" value="NZ_JABBZM010000017.1"/>
</dbReference>
<name>A0A848NXS9_9RALS</name>
<accession>A0A848NXS9</accession>
<dbReference type="Proteomes" id="UP000575469">
    <property type="component" value="Unassembled WGS sequence"/>
</dbReference>
<proteinExistence type="predicted"/>
<organism evidence="1 2">
    <name type="scientific">Ralstonia insidiosa</name>
    <dbReference type="NCBI Taxonomy" id="190721"/>
    <lineage>
        <taxon>Bacteria</taxon>
        <taxon>Pseudomonadati</taxon>
        <taxon>Pseudomonadota</taxon>
        <taxon>Betaproteobacteria</taxon>
        <taxon>Burkholderiales</taxon>
        <taxon>Burkholderiaceae</taxon>
        <taxon>Ralstonia</taxon>
    </lineage>
</organism>
<gene>
    <name evidence="1" type="ORF">HGR00_18285</name>
</gene>
<evidence type="ECO:0000313" key="2">
    <source>
        <dbReference type="Proteomes" id="UP000575469"/>
    </source>
</evidence>
<comment type="caution">
    <text evidence="1">The sequence shown here is derived from an EMBL/GenBank/DDBJ whole genome shotgun (WGS) entry which is preliminary data.</text>
</comment>
<reference evidence="1 2" key="1">
    <citation type="submission" date="2020-04" db="EMBL/GenBank/DDBJ databases">
        <title>Ralstonia insidiosa genome sequencing and assembly.</title>
        <authorList>
            <person name="Martins R.C.R."/>
            <person name="Perdigao-Neto L.V."/>
            <person name="Levin A.S.S."/>
            <person name="Costa S.F."/>
        </authorList>
    </citation>
    <scope>NUCLEOTIDE SEQUENCE [LARGE SCALE GENOMIC DNA]</scope>
    <source>
        <strain evidence="1 2">5047</strain>
    </source>
</reference>
<sequence>MQIPGFFEITILRDNSDPHQRAPRQAIFNALDFTGAISLESGHASEPGARTRVVLRQPCDELMLVDTYNDTLHMIRTVDVQEGFEEVTRRVALARDRMVRPA</sequence>
<dbReference type="EMBL" id="JABBZM010000017">
    <property type="protein sequence ID" value="NMV39862.1"/>
    <property type="molecule type" value="Genomic_DNA"/>
</dbReference>
<dbReference type="AlphaFoldDB" id="A0A848NXS9"/>
<protein>
    <submittedName>
        <fullName evidence="1">Uncharacterized protein</fullName>
    </submittedName>
</protein>
<evidence type="ECO:0000313" key="1">
    <source>
        <dbReference type="EMBL" id="NMV39862.1"/>
    </source>
</evidence>